<name>G7LHL0_MEDTR</name>
<protein>
    <submittedName>
        <fullName evidence="1 2">Uncharacterized protein</fullName>
    </submittedName>
</protein>
<evidence type="ECO:0000313" key="2">
    <source>
        <dbReference type="EnsemblPlants" id="AET02435"/>
    </source>
</evidence>
<reference evidence="2" key="3">
    <citation type="submission" date="2015-04" db="UniProtKB">
        <authorList>
            <consortium name="EnsemblPlants"/>
        </authorList>
    </citation>
    <scope>IDENTIFICATION</scope>
    <source>
        <strain evidence="2">cv. Jemalong A17</strain>
    </source>
</reference>
<reference evidence="1 3" key="1">
    <citation type="journal article" date="2011" name="Nature">
        <title>The Medicago genome provides insight into the evolution of rhizobial symbioses.</title>
        <authorList>
            <person name="Young N.D."/>
            <person name="Debelle F."/>
            <person name="Oldroyd G.E."/>
            <person name="Geurts R."/>
            <person name="Cannon S.B."/>
            <person name="Udvardi M.K."/>
            <person name="Benedito V.A."/>
            <person name="Mayer K.F."/>
            <person name="Gouzy J."/>
            <person name="Schoof H."/>
            <person name="Van de Peer Y."/>
            <person name="Proost S."/>
            <person name="Cook D.R."/>
            <person name="Meyers B.C."/>
            <person name="Spannagl M."/>
            <person name="Cheung F."/>
            <person name="De Mita S."/>
            <person name="Krishnakumar V."/>
            <person name="Gundlach H."/>
            <person name="Zhou S."/>
            <person name="Mudge J."/>
            <person name="Bharti A.K."/>
            <person name="Murray J.D."/>
            <person name="Naoumkina M.A."/>
            <person name="Rosen B."/>
            <person name="Silverstein K.A."/>
            <person name="Tang H."/>
            <person name="Rombauts S."/>
            <person name="Zhao P.X."/>
            <person name="Zhou P."/>
            <person name="Barbe V."/>
            <person name="Bardou P."/>
            <person name="Bechner M."/>
            <person name="Bellec A."/>
            <person name="Berger A."/>
            <person name="Berges H."/>
            <person name="Bidwell S."/>
            <person name="Bisseling T."/>
            <person name="Choisne N."/>
            <person name="Couloux A."/>
            <person name="Denny R."/>
            <person name="Deshpande S."/>
            <person name="Dai X."/>
            <person name="Doyle J.J."/>
            <person name="Dudez A.M."/>
            <person name="Farmer A.D."/>
            <person name="Fouteau S."/>
            <person name="Franken C."/>
            <person name="Gibelin C."/>
            <person name="Gish J."/>
            <person name="Goldstein S."/>
            <person name="Gonzalez A.J."/>
            <person name="Green P.J."/>
            <person name="Hallab A."/>
            <person name="Hartog M."/>
            <person name="Hua A."/>
            <person name="Humphray S.J."/>
            <person name="Jeong D.H."/>
            <person name="Jing Y."/>
            <person name="Jocker A."/>
            <person name="Kenton S.M."/>
            <person name="Kim D.J."/>
            <person name="Klee K."/>
            <person name="Lai H."/>
            <person name="Lang C."/>
            <person name="Lin S."/>
            <person name="Macmil S.L."/>
            <person name="Magdelenat G."/>
            <person name="Matthews L."/>
            <person name="McCorrison J."/>
            <person name="Monaghan E.L."/>
            <person name="Mun J.H."/>
            <person name="Najar F.Z."/>
            <person name="Nicholson C."/>
            <person name="Noirot C."/>
            <person name="O'Bleness M."/>
            <person name="Paule C.R."/>
            <person name="Poulain J."/>
            <person name="Prion F."/>
            <person name="Qin B."/>
            <person name="Qu C."/>
            <person name="Retzel E.F."/>
            <person name="Riddle C."/>
            <person name="Sallet E."/>
            <person name="Samain S."/>
            <person name="Samson N."/>
            <person name="Sanders I."/>
            <person name="Saurat O."/>
            <person name="Scarpelli C."/>
            <person name="Schiex T."/>
            <person name="Segurens B."/>
            <person name="Severin A.J."/>
            <person name="Sherrier D.J."/>
            <person name="Shi R."/>
            <person name="Sims S."/>
            <person name="Singer S.R."/>
            <person name="Sinharoy S."/>
            <person name="Sterck L."/>
            <person name="Viollet A."/>
            <person name="Wang B.B."/>
            <person name="Wang K."/>
            <person name="Wang M."/>
            <person name="Wang X."/>
            <person name="Warfsmann J."/>
            <person name="Weissenbach J."/>
            <person name="White D.D."/>
            <person name="White J.D."/>
            <person name="Wiley G.B."/>
            <person name="Wincker P."/>
            <person name="Xing Y."/>
            <person name="Yang L."/>
            <person name="Yao Z."/>
            <person name="Ying F."/>
            <person name="Zhai J."/>
            <person name="Zhou L."/>
            <person name="Zuber A."/>
            <person name="Denarie J."/>
            <person name="Dixon R.A."/>
            <person name="May G.D."/>
            <person name="Schwartz D.C."/>
            <person name="Rogers J."/>
            <person name="Quetier F."/>
            <person name="Town C.D."/>
            <person name="Roe B.A."/>
        </authorList>
    </citation>
    <scope>NUCLEOTIDE SEQUENCE [LARGE SCALE GENOMIC DNA]</scope>
    <source>
        <strain evidence="1">A17</strain>
        <strain evidence="2 3">cv. Jemalong A17</strain>
    </source>
</reference>
<proteinExistence type="predicted"/>
<sequence>MSDANSEAHIEEHSSTNLHIHEELIFRNKDTHLKTRSAFIDEHSMLGLFLMIEPTFVDEYLKGTTNLGLLYTESQDYKLVRFFDADYVEDRIERKSISGNCQFLGENLISSASERQ</sequence>
<dbReference type="Proteomes" id="UP000002051">
    <property type="component" value="Chromosome 8"/>
</dbReference>
<dbReference type="AlphaFoldDB" id="G7LHL0"/>
<dbReference type="EMBL" id="CM001224">
    <property type="protein sequence ID" value="AET02435.1"/>
    <property type="molecule type" value="Genomic_DNA"/>
</dbReference>
<evidence type="ECO:0000313" key="1">
    <source>
        <dbReference type="EMBL" id="AET02435.1"/>
    </source>
</evidence>
<evidence type="ECO:0000313" key="3">
    <source>
        <dbReference type="Proteomes" id="UP000002051"/>
    </source>
</evidence>
<dbReference type="EnsemblPlants" id="AET02435">
    <property type="protein sequence ID" value="AET02435"/>
    <property type="gene ID" value="MTR_8g040540"/>
</dbReference>
<accession>G7LHL0</accession>
<keyword evidence="3" id="KW-1185">Reference proteome</keyword>
<dbReference type="PaxDb" id="3880-AET02435"/>
<reference evidence="1 3" key="2">
    <citation type="journal article" date="2014" name="BMC Genomics">
        <title>An improved genome release (version Mt4.0) for the model legume Medicago truncatula.</title>
        <authorList>
            <person name="Tang H."/>
            <person name="Krishnakumar V."/>
            <person name="Bidwell S."/>
            <person name="Rosen B."/>
            <person name="Chan A."/>
            <person name="Zhou S."/>
            <person name="Gentzbittel L."/>
            <person name="Childs K.L."/>
            <person name="Yandell M."/>
            <person name="Gundlach H."/>
            <person name="Mayer K.F."/>
            <person name="Schwartz D.C."/>
            <person name="Town C.D."/>
        </authorList>
    </citation>
    <scope>GENOME REANNOTATION</scope>
    <source>
        <strain evidence="2 3">cv. Jemalong A17</strain>
    </source>
</reference>
<organism evidence="1 3">
    <name type="scientific">Medicago truncatula</name>
    <name type="common">Barrel medic</name>
    <name type="synonym">Medicago tribuloides</name>
    <dbReference type="NCBI Taxonomy" id="3880"/>
    <lineage>
        <taxon>Eukaryota</taxon>
        <taxon>Viridiplantae</taxon>
        <taxon>Streptophyta</taxon>
        <taxon>Embryophyta</taxon>
        <taxon>Tracheophyta</taxon>
        <taxon>Spermatophyta</taxon>
        <taxon>Magnoliopsida</taxon>
        <taxon>eudicotyledons</taxon>
        <taxon>Gunneridae</taxon>
        <taxon>Pentapetalae</taxon>
        <taxon>rosids</taxon>
        <taxon>fabids</taxon>
        <taxon>Fabales</taxon>
        <taxon>Fabaceae</taxon>
        <taxon>Papilionoideae</taxon>
        <taxon>50 kb inversion clade</taxon>
        <taxon>NPAAA clade</taxon>
        <taxon>Hologalegina</taxon>
        <taxon>IRL clade</taxon>
        <taxon>Trifolieae</taxon>
        <taxon>Medicago</taxon>
    </lineage>
</organism>
<gene>
    <name evidence="1" type="ordered locus">MTR_8g040540</name>
</gene>
<dbReference type="HOGENOM" id="CLU_2100557_0_0_1"/>